<evidence type="ECO:0000256" key="1">
    <source>
        <dbReference type="SAM" id="MobiDB-lite"/>
    </source>
</evidence>
<proteinExistence type="predicted"/>
<protein>
    <recommendedName>
        <fullName evidence="4">Reverse transcriptase domain-containing protein</fullName>
    </recommendedName>
</protein>
<evidence type="ECO:0008006" key="4">
    <source>
        <dbReference type="Google" id="ProtNLM"/>
    </source>
</evidence>
<comment type="caution">
    <text evidence="2">The sequence shown here is derived from an EMBL/GenBank/DDBJ whole genome shotgun (WGS) entry which is preliminary data.</text>
</comment>
<gene>
    <name evidence="2" type="ORF">C0Q70_21646</name>
</gene>
<organism evidence="2 3">
    <name type="scientific">Pomacea canaliculata</name>
    <name type="common">Golden apple snail</name>
    <dbReference type="NCBI Taxonomy" id="400727"/>
    <lineage>
        <taxon>Eukaryota</taxon>
        <taxon>Metazoa</taxon>
        <taxon>Spiralia</taxon>
        <taxon>Lophotrochozoa</taxon>
        <taxon>Mollusca</taxon>
        <taxon>Gastropoda</taxon>
        <taxon>Caenogastropoda</taxon>
        <taxon>Architaenioglossa</taxon>
        <taxon>Ampullarioidea</taxon>
        <taxon>Ampullariidae</taxon>
        <taxon>Pomacea</taxon>
    </lineage>
</organism>
<dbReference type="Proteomes" id="UP000245119">
    <property type="component" value="Linkage Group LG14"/>
</dbReference>
<evidence type="ECO:0000313" key="2">
    <source>
        <dbReference type="EMBL" id="PVD19087.1"/>
    </source>
</evidence>
<sequence>MERDTTKLWRLTKALNDEGNKGQKITLEEDGQTLTDKVAANAFAQAYATESSITIPPHLQKEFRKEEKERTTNGDVHESMQQDITIQELNAIKQLKKKKSPGPDNITNEMLQHLGSTALTKLLDIFNLSWREGQVSQCWKEARMIPVLKKGKNKSPHQPDKLRLQDHRAHHQPAPAVVPGI</sequence>
<dbReference type="AlphaFoldDB" id="A0A2T7ND42"/>
<feature type="region of interest" description="Disordered" evidence="1">
    <location>
        <begin position="150"/>
        <end position="181"/>
    </location>
</feature>
<evidence type="ECO:0000313" key="3">
    <source>
        <dbReference type="Proteomes" id="UP000245119"/>
    </source>
</evidence>
<accession>A0A2T7ND42</accession>
<feature type="compositionally biased region" description="Basic and acidic residues" evidence="1">
    <location>
        <begin position="157"/>
        <end position="167"/>
    </location>
</feature>
<dbReference type="EMBL" id="PZQS01000014">
    <property type="protein sequence ID" value="PVD19087.1"/>
    <property type="molecule type" value="Genomic_DNA"/>
</dbReference>
<reference evidence="2 3" key="1">
    <citation type="submission" date="2018-04" db="EMBL/GenBank/DDBJ databases">
        <title>The genome of golden apple snail Pomacea canaliculata provides insight into stress tolerance and invasive adaptation.</title>
        <authorList>
            <person name="Liu C."/>
            <person name="Liu B."/>
            <person name="Ren Y."/>
            <person name="Zhang Y."/>
            <person name="Wang H."/>
            <person name="Li S."/>
            <person name="Jiang F."/>
            <person name="Yin L."/>
            <person name="Zhang G."/>
            <person name="Qian W."/>
            <person name="Fan W."/>
        </authorList>
    </citation>
    <scope>NUCLEOTIDE SEQUENCE [LARGE SCALE GENOMIC DNA]</scope>
    <source>
        <strain evidence="2">SZHN2017</strain>
        <tissue evidence="2">Muscle</tissue>
    </source>
</reference>
<dbReference type="PANTHER" id="PTHR19446">
    <property type="entry name" value="REVERSE TRANSCRIPTASES"/>
    <property type="match status" value="1"/>
</dbReference>
<name>A0A2T7ND42_POMCA</name>
<keyword evidence="3" id="KW-1185">Reference proteome</keyword>